<sequence>MGTVAEGPKESVVLYPSPGMGHLVSLVELGKLFLRQGLAVTVLIVDAPYKTGDTAPFIAAVSDALPALSFHRLPPVALPPNPSPNLEALAFDLLRLSNPNLRRFLLSLSPSPRALVVDFFCVHALDVAADLGLPAYIFFTSGAAVLATFFHFPALHSASSSSFKDLGRSPLHIPGLPPLPANHMPVPMLDRDDEAYKGFLYMSGRLPDSQGILINTFASLEPRAIEAISAGLCLTDGRPTPPIYPIGPLIAAEGRGKRGREECLSWLGTQPKRSVVFLCFGSLGLFSAEQLREMATGLERSGQRFLWVVRSPPSHDPAKKFAPPPEPDLDVLLPDGFLNRTKSRGLVVKSWAPQVDVLSHEAVGGFVTHCGWNSVLEAIMAGIPMIGWPVYAEQWMNKVFLEEEIRLAVAVEGYDKELVTAEEVEAKVRWLMESEGGRELTERTAAAKESAAAALREGGSSHSALMEVVGRWKRSRAP</sequence>
<dbReference type="PANTHER" id="PTHR48048:SF89">
    <property type="entry name" value="GLYCOSYLTRANSFERASE"/>
    <property type="match status" value="1"/>
</dbReference>
<dbReference type="Proteomes" id="UP000228380">
    <property type="component" value="Unplaced"/>
</dbReference>
<dbReference type="PROSITE" id="PS00375">
    <property type="entry name" value="UDPGT"/>
    <property type="match status" value="1"/>
</dbReference>
<dbReference type="GO" id="GO:0035251">
    <property type="term" value="F:UDP-glucosyltransferase activity"/>
    <property type="evidence" value="ECO:0007669"/>
    <property type="project" value="InterPro"/>
</dbReference>
<dbReference type="CDD" id="cd03784">
    <property type="entry name" value="GT1_Gtf-like"/>
    <property type="match status" value="1"/>
</dbReference>
<dbReference type="KEGG" id="pda:103696425"/>
<evidence type="ECO:0000313" key="6">
    <source>
        <dbReference type="RefSeq" id="XP_008776267.2"/>
    </source>
</evidence>
<keyword evidence="3" id="KW-0328">Glycosyltransferase</keyword>
<evidence type="ECO:0000256" key="1">
    <source>
        <dbReference type="ARBA" id="ARBA00009995"/>
    </source>
</evidence>
<organism evidence="5 6">
    <name type="scientific">Phoenix dactylifera</name>
    <name type="common">Date palm</name>
    <dbReference type="NCBI Taxonomy" id="42345"/>
    <lineage>
        <taxon>Eukaryota</taxon>
        <taxon>Viridiplantae</taxon>
        <taxon>Streptophyta</taxon>
        <taxon>Embryophyta</taxon>
        <taxon>Tracheophyta</taxon>
        <taxon>Spermatophyta</taxon>
        <taxon>Magnoliopsida</taxon>
        <taxon>Liliopsida</taxon>
        <taxon>Arecaceae</taxon>
        <taxon>Coryphoideae</taxon>
        <taxon>Phoeniceae</taxon>
        <taxon>Phoenix</taxon>
    </lineage>
</organism>
<dbReference type="EC" id="2.4.1.-" evidence="4"/>
<dbReference type="PANTHER" id="PTHR48048">
    <property type="entry name" value="GLYCOSYLTRANSFERASE"/>
    <property type="match status" value="1"/>
</dbReference>
<proteinExistence type="inferred from homology"/>
<protein>
    <recommendedName>
        <fullName evidence="4">Glycosyltransferase</fullName>
        <ecNumber evidence="4">2.4.1.-</ecNumber>
    </recommendedName>
</protein>
<dbReference type="InterPro" id="IPR002213">
    <property type="entry name" value="UDP_glucos_trans"/>
</dbReference>
<accession>A0A8B7BH09</accession>
<dbReference type="FunFam" id="3.40.50.2000:FF:000095">
    <property type="entry name" value="Glycosyltransferase"/>
    <property type="match status" value="1"/>
</dbReference>
<gene>
    <name evidence="6" type="primary">LOC103696425</name>
</gene>
<name>A0A8B7BH09_PHODC</name>
<dbReference type="InterPro" id="IPR035595">
    <property type="entry name" value="UDP_glycos_trans_CS"/>
</dbReference>
<dbReference type="FunFam" id="3.40.50.2000:FF:000020">
    <property type="entry name" value="Glycosyltransferase"/>
    <property type="match status" value="1"/>
</dbReference>
<reference evidence="6" key="1">
    <citation type="submission" date="2025-08" db="UniProtKB">
        <authorList>
            <consortium name="RefSeq"/>
        </authorList>
    </citation>
    <scope>IDENTIFICATION</scope>
    <source>
        <tissue evidence="6">Young leaves</tissue>
    </source>
</reference>
<dbReference type="RefSeq" id="XP_008776267.2">
    <property type="nucleotide sequence ID" value="XM_008778045.4"/>
</dbReference>
<dbReference type="Gene3D" id="3.40.50.2000">
    <property type="entry name" value="Glycogen Phosphorylase B"/>
    <property type="match status" value="2"/>
</dbReference>
<dbReference type="GeneID" id="103696425"/>
<keyword evidence="2 3" id="KW-0808">Transferase</keyword>
<evidence type="ECO:0000313" key="5">
    <source>
        <dbReference type="Proteomes" id="UP000228380"/>
    </source>
</evidence>
<evidence type="ECO:0000256" key="3">
    <source>
        <dbReference type="RuleBase" id="RU003718"/>
    </source>
</evidence>
<evidence type="ECO:0000256" key="2">
    <source>
        <dbReference type="ARBA" id="ARBA00022679"/>
    </source>
</evidence>
<dbReference type="OrthoDB" id="5835829at2759"/>
<keyword evidence="5" id="KW-1185">Reference proteome</keyword>
<dbReference type="SUPFAM" id="SSF53756">
    <property type="entry name" value="UDP-Glycosyltransferase/glycogen phosphorylase"/>
    <property type="match status" value="1"/>
</dbReference>
<evidence type="ECO:0000256" key="4">
    <source>
        <dbReference type="RuleBase" id="RU362057"/>
    </source>
</evidence>
<dbReference type="Pfam" id="PF00201">
    <property type="entry name" value="UDPGT"/>
    <property type="match status" value="1"/>
</dbReference>
<comment type="similarity">
    <text evidence="1 3">Belongs to the UDP-glycosyltransferase family.</text>
</comment>
<dbReference type="AlphaFoldDB" id="A0A8B7BH09"/>
<dbReference type="InterPro" id="IPR050481">
    <property type="entry name" value="UDP-glycosyltransf_plant"/>
</dbReference>